<name>I0AH63_IGNAJ</name>
<dbReference type="PANTHER" id="PTHR38469:SF1">
    <property type="entry name" value="PERIPLASMIC PEPTIDASE SUBFAMILY S1B"/>
    <property type="match status" value="1"/>
</dbReference>
<keyword evidence="4 6" id="KW-0732">Signal</keyword>
<comment type="similarity">
    <text evidence="1 6">Belongs to the peptidase S46 family.</text>
</comment>
<keyword evidence="5 6" id="KW-0378">Hydrolase</keyword>
<evidence type="ECO:0000313" key="7">
    <source>
        <dbReference type="EMBL" id="AFH48320.1"/>
    </source>
</evidence>
<evidence type="ECO:0000256" key="3">
    <source>
        <dbReference type="ARBA" id="ARBA00022670"/>
    </source>
</evidence>
<proteinExistence type="inferred from homology"/>
<evidence type="ECO:0000256" key="1">
    <source>
        <dbReference type="ARBA" id="ARBA00010491"/>
    </source>
</evidence>
<feature type="signal peptide" evidence="6">
    <location>
        <begin position="1"/>
        <end position="21"/>
    </location>
</feature>
<protein>
    <recommendedName>
        <fullName evidence="6">Dipeptidyl-peptidase</fullName>
        <ecNumber evidence="6">3.4.14.-</ecNumber>
    </recommendedName>
</protein>
<evidence type="ECO:0000256" key="4">
    <source>
        <dbReference type="ARBA" id="ARBA00022729"/>
    </source>
</evidence>
<evidence type="ECO:0000256" key="5">
    <source>
        <dbReference type="ARBA" id="ARBA00022801"/>
    </source>
</evidence>
<accession>I0AH63</accession>
<dbReference type="STRING" id="945713.IALB_0608"/>
<evidence type="ECO:0000256" key="2">
    <source>
        <dbReference type="ARBA" id="ARBA00022438"/>
    </source>
</evidence>
<dbReference type="GO" id="GO:0008239">
    <property type="term" value="F:dipeptidyl-peptidase activity"/>
    <property type="evidence" value="ECO:0007669"/>
    <property type="project" value="UniProtKB-UniRule"/>
</dbReference>
<organism evidence="7 8">
    <name type="scientific">Ignavibacterium album (strain DSM 19864 / JCM 16511 / NBRC 101810 / Mat9-16)</name>
    <dbReference type="NCBI Taxonomy" id="945713"/>
    <lineage>
        <taxon>Bacteria</taxon>
        <taxon>Pseudomonadati</taxon>
        <taxon>Ignavibacteriota</taxon>
        <taxon>Ignavibacteria</taxon>
        <taxon>Ignavibacteriales</taxon>
        <taxon>Ignavibacteriaceae</taxon>
        <taxon>Ignavibacterium</taxon>
    </lineage>
</organism>
<dbReference type="EMBL" id="CP003418">
    <property type="protein sequence ID" value="AFH48320.1"/>
    <property type="molecule type" value="Genomic_DNA"/>
</dbReference>
<keyword evidence="6" id="KW-0720">Serine protease</keyword>
<dbReference type="GO" id="GO:0043171">
    <property type="term" value="P:peptide catabolic process"/>
    <property type="evidence" value="ECO:0007669"/>
    <property type="project" value="UniProtKB-UniRule"/>
</dbReference>
<dbReference type="Proteomes" id="UP000007394">
    <property type="component" value="Chromosome"/>
</dbReference>
<dbReference type="InterPro" id="IPR043504">
    <property type="entry name" value="Peptidase_S1_PA_chymotrypsin"/>
</dbReference>
<dbReference type="GO" id="GO:0006508">
    <property type="term" value="P:proteolysis"/>
    <property type="evidence" value="ECO:0007669"/>
    <property type="project" value="UniProtKB-KW"/>
</dbReference>
<dbReference type="HOGENOM" id="CLU_013776_0_0_10"/>
<dbReference type="InterPro" id="IPR009003">
    <property type="entry name" value="Peptidase_S1_PA"/>
</dbReference>
<dbReference type="RefSeq" id="WP_014559478.1">
    <property type="nucleotide sequence ID" value="NC_017464.1"/>
</dbReference>
<reference evidence="7 8" key="1">
    <citation type="journal article" date="2012" name="Front. Microbiol.">
        <title>Complete genome of Ignavibacterium album, a metabolically versatile, flagellated, facultative anaerobe from the phylum Chlorobi.</title>
        <authorList>
            <person name="Liu Z."/>
            <person name="Frigaard N.-U."/>
            <person name="Vogl K."/>
            <person name="Iino T."/>
            <person name="Ohkuma M."/>
            <person name="Overmann J."/>
            <person name="Bryant D.A."/>
        </authorList>
    </citation>
    <scope>NUCLEOTIDE SEQUENCE [LARGE SCALE GENOMIC DNA]</scope>
    <source>
        <strain evidence="8">DSM 19864 / JCM 16511 / NBRC 101810 / Mat9-16</strain>
    </source>
</reference>
<dbReference type="SUPFAM" id="SSF50494">
    <property type="entry name" value="Trypsin-like serine proteases"/>
    <property type="match status" value="1"/>
</dbReference>
<comment type="function">
    <text evidence="6">Catalyzes the removal of dipeptides from the N-terminus of oligopeptides.</text>
</comment>
<evidence type="ECO:0000256" key="6">
    <source>
        <dbReference type="RuleBase" id="RU366067"/>
    </source>
</evidence>
<sequence length="728" mass="82968">MLKRLSDSLKLFLFVAVTLLATNCASVSTEAQSTSGSSVQSSDWLNLDTVKAGPFDTGKMWTFEFPPIDYFEKEYGFRPTQEWFDHVRMSALRFANYCSASFVSEDGLVMTNHHCARQSVTQVTREGEDLHANGFIASSMEEERPVPGLYVDQLVLIKDVTDEIMEAVEMAKTDEERVQLEDDVIQKIEDREAKATGLEVAVTKLFNGGKYSLYGYRRYKDVRLVFAPEDQLGFFGGDPDNFTYPRYNLDCSFFRVYDENGQPLKTEHFLKWSKDGAKAGEAVFVVGNPGNTDRLNTVAQLEFMRDIQYPRTLELLNSLIDLYKNMLKENPERKLQLQDMIFSFENSKKAFEGILKGLRDPILMKRKIDFEETFKSKVKSNPELNKKYGDLWDKIAKIRNELRDVSNKNFAFGKNRFTTPQYFTIADQLISLAEELKKPESERDELYVGEELENTVASIFPKDFDEKMQQRLLQNRIDVMVKYVGMNDPLVKSFTGGKTGKAALDYILSKSKITSAEKIKELVKQGPDAILNSDDPFIQFALNSKETVEKIQKRNKELLDLEESYSSQLGKALFEVYGTSIPPDATFTLRISDGVVDGFPYNGTVAPPFTTFYGLYDRYYSFNKEFPWNLPDRWITPPAELDLSTPFNFVSTNDIIGGNSGSPVINKNAEVVGLAFDGNIQSLPGNFIFRTEENRTVSVHSKGMVEAIDKVYKLKRLSYELQNSKMMK</sequence>
<evidence type="ECO:0000313" key="8">
    <source>
        <dbReference type="Proteomes" id="UP000007394"/>
    </source>
</evidence>
<feature type="chain" id="PRO_5023156293" description="Dipeptidyl-peptidase" evidence="6">
    <location>
        <begin position="22"/>
        <end position="728"/>
    </location>
</feature>
<keyword evidence="3 6" id="KW-0645">Protease</keyword>
<dbReference type="PATRIC" id="fig|945713.3.peg.608"/>
<dbReference type="eggNOG" id="COG3591">
    <property type="taxonomic scope" value="Bacteria"/>
</dbReference>
<keyword evidence="2 6" id="KW-0031">Aminopeptidase</keyword>
<dbReference type="GO" id="GO:0070009">
    <property type="term" value="F:serine-type aminopeptidase activity"/>
    <property type="evidence" value="ECO:0007669"/>
    <property type="project" value="UniProtKB-UniRule"/>
</dbReference>
<dbReference type="EC" id="3.4.14.-" evidence="6"/>
<dbReference type="InterPro" id="IPR019500">
    <property type="entry name" value="Pep_S46"/>
</dbReference>
<keyword evidence="8" id="KW-1185">Reference proteome</keyword>
<dbReference type="OrthoDB" id="9805367at2"/>
<dbReference type="Pfam" id="PF10459">
    <property type="entry name" value="Peptidase_S46"/>
    <property type="match status" value="1"/>
</dbReference>
<dbReference type="KEGG" id="ial:IALB_0608"/>
<dbReference type="PANTHER" id="PTHR38469">
    <property type="entry name" value="PERIPLASMIC PEPTIDASE SUBFAMILY S1B"/>
    <property type="match status" value="1"/>
</dbReference>
<dbReference type="AlphaFoldDB" id="I0AH63"/>
<gene>
    <name evidence="7" type="ordered locus">IALB_0608</name>
</gene>
<dbReference type="Gene3D" id="2.40.10.10">
    <property type="entry name" value="Trypsin-like serine proteases"/>
    <property type="match status" value="1"/>
</dbReference>